<dbReference type="AlphaFoldDB" id="A0A1N6YN07"/>
<evidence type="ECO:0000313" key="1">
    <source>
        <dbReference type="EMBL" id="SIR15985.1"/>
    </source>
</evidence>
<accession>A0A1N6YN07</accession>
<keyword evidence="2" id="KW-1185">Reference proteome</keyword>
<dbReference type="Proteomes" id="UP000241788">
    <property type="component" value="Unassembled WGS sequence"/>
</dbReference>
<gene>
    <name evidence="1" type="ORF">SAMN05421546_0020</name>
</gene>
<dbReference type="OrthoDB" id="7041745at2"/>
<name>A0A1N6YN07_9GAMM</name>
<sequence length="71" mass="8099">MSDHEKEIGIPDNHKLVQTDSKWRQSKGLDTDTYWYDQVDETGAVVAKWIVKDSTSIYPPFGRNISSEKVG</sequence>
<evidence type="ECO:0000313" key="2">
    <source>
        <dbReference type="Proteomes" id="UP000241788"/>
    </source>
</evidence>
<protein>
    <submittedName>
        <fullName evidence="1">Uncharacterized protein</fullName>
    </submittedName>
</protein>
<organism evidence="1 2">
    <name type="scientific">Solilutibacter tolerans</name>
    <dbReference type="NCBI Taxonomy" id="1604334"/>
    <lineage>
        <taxon>Bacteria</taxon>
        <taxon>Pseudomonadati</taxon>
        <taxon>Pseudomonadota</taxon>
        <taxon>Gammaproteobacteria</taxon>
        <taxon>Lysobacterales</taxon>
        <taxon>Lysobacteraceae</taxon>
        <taxon>Solilutibacter</taxon>
    </lineage>
</organism>
<proteinExistence type="predicted"/>
<dbReference type="EMBL" id="FTLW01000013">
    <property type="protein sequence ID" value="SIR15985.1"/>
    <property type="molecule type" value="Genomic_DNA"/>
</dbReference>
<reference evidence="2" key="1">
    <citation type="submission" date="2017-01" db="EMBL/GenBank/DDBJ databases">
        <authorList>
            <person name="Varghese N."/>
            <person name="Submissions S."/>
        </authorList>
    </citation>
    <scope>NUCLEOTIDE SEQUENCE [LARGE SCALE GENOMIC DNA]</scope>
    <source>
        <strain evidence="2">UM1</strain>
    </source>
</reference>